<dbReference type="AlphaFoldDB" id="A0A392RL91"/>
<keyword evidence="2" id="KW-1185">Reference proteome</keyword>
<evidence type="ECO:0000313" key="1">
    <source>
        <dbReference type="EMBL" id="MCI37411.1"/>
    </source>
</evidence>
<dbReference type="EMBL" id="LXQA010244328">
    <property type="protein sequence ID" value="MCI37411.1"/>
    <property type="molecule type" value="Genomic_DNA"/>
</dbReference>
<name>A0A392RL91_9FABA</name>
<proteinExistence type="predicted"/>
<feature type="non-terminal residue" evidence="1">
    <location>
        <position position="1"/>
    </location>
</feature>
<organism evidence="1 2">
    <name type="scientific">Trifolium medium</name>
    <dbReference type="NCBI Taxonomy" id="97028"/>
    <lineage>
        <taxon>Eukaryota</taxon>
        <taxon>Viridiplantae</taxon>
        <taxon>Streptophyta</taxon>
        <taxon>Embryophyta</taxon>
        <taxon>Tracheophyta</taxon>
        <taxon>Spermatophyta</taxon>
        <taxon>Magnoliopsida</taxon>
        <taxon>eudicotyledons</taxon>
        <taxon>Gunneridae</taxon>
        <taxon>Pentapetalae</taxon>
        <taxon>rosids</taxon>
        <taxon>fabids</taxon>
        <taxon>Fabales</taxon>
        <taxon>Fabaceae</taxon>
        <taxon>Papilionoideae</taxon>
        <taxon>50 kb inversion clade</taxon>
        <taxon>NPAAA clade</taxon>
        <taxon>Hologalegina</taxon>
        <taxon>IRL clade</taxon>
        <taxon>Trifolieae</taxon>
        <taxon>Trifolium</taxon>
    </lineage>
</organism>
<protein>
    <submittedName>
        <fullName evidence="1">Uncharacterized protein</fullName>
    </submittedName>
</protein>
<sequence length="34" mass="3903">VYRNSCPPIEAKRLEGMWHLPPPSSVIVSFHRTP</sequence>
<reference evidence="1 2" key="1">
    <citation type="journal article" date="2018" name="Front. Plant Sci.">
        <title>Red Clover (Trifolium pratense) and Zigzag Clover (T. medium) - A Picture of Genomic Similarities and Differences.</title>
        <authorList>
            <person name="Dluhosova J."/>
            <person name="Istvanek J."/>
            <person name="Nedelnik J."/>
            <person name="Repkova J."/>
        </authorList>
    </citation>
    <scope>NUCLEOTIDE SEQUENCE [LARGE SCALE GENOMIC DNA]</scope>
    <source>
        <strain evidence="2">cv. 10/8</strain>
        <tissue evidence="1">Leaf</tissue>
    </source>
</reference>
<dbReference type="Proteomes" id="UP000265520">
    <property type="component" value="Unassembled WGS sequence"/>
</dbReference>
<comment type="caution">
    <text evidence="1">The sequence shown here is derived from an EMBL/GenBank/DDBJ whole genome shotgun (WGS) entry which is preliminary data.</text>
</comment>
<evidence type="ECO:0000313" key="2">
    <source>
        <dbReference type="Proteomes" id="UP000265520"/>
    </source>
</evidence>
<accession>A0A392RL91</accession>